<reference evidence="1 2" key="1">
    <citation type="submission" date="2016-10" db="EMBL/GenBank/DDBJ databases">
        <authorList>
            <person name="de Groot N.N."/>
        </authorList>
    </citation>
    <scope>NUCLEOTIDE SEQUENCE [LARGE SCALE GENOMIC DNA]</scope>
    <source>
        <strain evidence="1 2">CCM7597</strain>
    </source>
</reference>
<dbReference type="RefSeq" id="WP_093046206.1">
    <property type="nucleotide sequence ID" value="NZ_FNQR01000017.1"/>
</dbReference>
<organism evidence="1 2">
    <name type="scientific">Thalassobacillus cyri</name>
    <dbReference type="NCBI Taxonomy" id="571932"/>
    <lineage>
        <taxon>Bacteria</taxon>
        <taxon>Bacillati</taxon>
        <taxon>Bacillota</taxon>
        <taxon>Bacilli</taxon>
        <taxon>Bacillales</taxon>
        <taxon>Bacillaceae</taxon>
        <taxon>Thalassobacillus</taxon>
    </lineage>
</organism>
<dbReference type="AlphaFoldDB" id="A0A1H4GPP8"/>
<name>A0A1H4GPP8_9BACI</name>
<dbReference type="OrthoDB" id="2404998at2"/>
<protein>
    <recommendedName>
        <fullName evidence="3">Peptidyl-prolyl cis-trans isomerase</fullName>
    </recommendedName>
</protein>
<dbReference type="Proteomes" id="UP000198584">
    <property type="component" value="Unassembled WGS sequence"/>
</dbReference>
<evidence type="ECO:0000313" key="2">
    <source>
        <dbReference type="Proteomes" id="UP000198584"/>
    </source>
</evidence>
<evidence type="ECO:0000313" key="1">
    <source>
        <dbReference type="EMBL" id="SEB11586.1"/>
    </source>
</evidence>
<sequence>MIVQIAGNVKYPITLDPTVWIFDDRKVTYDEAFGTGEKEQDEEDELQKASMRWDREIYQQKIDPPVNRSISRFEREKILKETYLMDLKPFISTSEPASDLSGVTLETTDGDVEVTVEKMRQALALFSVEGRPLKEDGPLHLYWEDGSNKDEPIKGVKKIIFR</sequence>
<dbReference type="EMBL" id="FNQR01000017">
    <property type="protein sequence ID" value="SEB11586.1"/>
    <property type="molecule type" value="Genomic_DNA"/>
</dbReference>
<evidence type="ECO:0008006" key="3">
    <source>
        <dbReference type="Google" id="ProtNLM"/>
    </source>
</evidence>
<proteinExistence type="predicted"/>
<gene>
    <name evidence="1" type="ORF">SAMN05421743_11783</name>
</gene>
<keyword evidence="2" id="KW-1185">Reference proteome</keyword>
<dbReference type="STRING" id="571932.SAMN05421743_11783"/>
<accession>A0A1H4GPP8</accession>